<keyword evidence="7 9" id="KW-1133">Transmembrane helix</keyword>
<dbReference type="PANTHER" id="PTHR30330">
    <property type="entry name" value="AGSS FAMILY TRANSPORTER, SODIUM-ALANINE"/>
    <property type="match status" value="1"/>
</dbReference>
<dbReference type="PRINTS" id="PR00175">
    <property type="entry name" value="NAALASMPORT"/>
</dbReference>
<dbReference type="NCBIfam" id="TIGR00835">
    <property type="entry name" value="agcS"/>
    <property type="match status" value="1"/>
</dbReference>
<evidence type="ECO:0000256" key="8">
    <source>
        <dbReference type="ARBA" id="ARBA00023136"/>
    </source>
</evidence>
<evidence type="ECO:0000256" key="6">
    <source>
        <dbReference type="ARBA" id="ARBA00022847"/>
    </source>
</evidence>
<dbReference type="PANTHER" id="PTHR30330:SF3">
    <property type="entry name" value="TRANSCRIPTIONAL REGULATOR, LRP FAMILY"/>
    <property type="match status" value="1"/>
</dbReference>
<keyword evidence="5 9" id="KW-0812">Transmembrane</keyword>
<keyword evidence="11" id="KW-1185">Reference proteome</keyword>
<name>D3P8L9_DEFDS</name>
<feature type="transmembrane region" description="Helical" evidence="9">
    <location>
        <begin position="14"/>
        <end position="37"/>
    </location>
</feature>
<dbReference type="KEGG" id="ddf:DEFDS_1601"/>
<evidence type="ECO:0000256" key="4">
    <source>
        <dbReference type="ARBA" id="ARBA00022475"/>
    </source>
</evidence>
<feature type="transmembrane region" description="Helical" evidence="9">
    <location>
        <begin position="417"/>
        <end position="438"/>
    </location>
</feature>
<dbReference type="Proteomes" id="UP000001520">
    <property type="component" value="Chromosome"/>
</dbReference>
<sequence length="448" mass="48208">MEKLHSIINYLDSIVWGPFMLVLLIGTGVLITLRLGFIQVRLLPKALKLIFFKGKSENVQGDITPFQALTTALSATIGTGNIAGVATAIATGGPGAIFWMWLSAFFGMATKYAEAVLAVNFRKKLEDGTSIGGPMYYLKEGLSNKFLGNILGVLFAIFGIVASFGIGSMVQSHSVAMAVNDAFNLPKGVTGFILMVLTALVIIGGIKRIGKVTEKIVPFMAVFYFIFAIIIIVLNFGNFLDVLVLIFKSAFSPVAAVGGFAGAAVKDAIRYGVARGVFSNEAGLGSAPIAHAAAKTDNPVRQGLVAMTGVFFDTIIICSLTAFVILLTGVWDSGKTSTELTAMAFVTVFGGNGKMFLALALIFFAYSTILGWSYYGEQCAKFLFGYKFSYFYKIVYSLSVFYGAFRKTAFVWDMADLFNGMMAIPNLIGLIFLSGLLVKITKEKIDEV</sequence>
<evidence type="ECO:0000256" key="1">
    <source>
        <dbReference type="ARBA" id="ARBA00004651"/>
    </source>
</evidence>
<reference evidence="10 11" key="1">
    <citation type="journal article" date="2010" name="DNA Res.">
        <title>Bacterial lifestyle in a deep-sea hydrothermal vent chimney revealed by the genome sequence of the thermophilic bacterium Deferribacter desulfuricans SSM1.</title>
        <authorList>
            <person name="Takaki Y."/>
            <person name="Shimamura S."/>
            <person name="Nakagawa S."/>
            <person name="Fukuhara Y."/>
            <person name="Horikawa H."/>
            <person name="Ankai A."/>
            <person name="Harada T."/>
            <person name="Hosoyama A."/>
            <person name="Oguchi A."/>
            <person name="Fukui S."/>
            <person name="Fujita N."/>
            <person name="Takami H."/>
            <person name="Takai K."/>
        </authorList>
    </citation>
    <scope>NUCLEOTIDE SEQUENCE [LARGE SCALE GENOMIC DNA]</scope>
    <source>
        <strain evidence="11">DSM 14783 / JCM 11476 / NBRC 101012 / SSM1</strain>
    </source>
</reference>
<dbReference type="RefSeq" id="WP_013008305.1">
    <property type="nucleotide sequence ID" value="NC_013939.1"/>
</dbReference>
<feature type="transmembrane region" description="Helical" evidence="9">
    <location>
        <begin position="216"/>
        <end position="236"/>
    </location>
</feature>
<keyword evidence="4 9" id="KW-1003">Cell membrane</keyword>
<dbReference type="HOGENOM" id="CLU_024867_1_2_0"/>
<comment type="subcellular location">
    <subcellularLocation>
        <location evidence="1 9">Cell membrane</location>
        <topology evidence="1 9">Multi-pass membrane protein</topology>
    </subcellularLocation>
</comment>
<feature type="transmembrane region" description="Helical" evidence="9">
    <location>
        <begin position="242"/>
        <end position="265"/>
    </location>
</feature>
<keyword evidence="8 9" id="KW-0472">Membrane</keyword>
<dbReference type="InterPro" id="IPR001463">
    <property type="entry name" value="Na/Ala_symport"/>
</dbReference>
<proteinExistence type="inferred from homology"/>
<gene>
    <name evidence="10" type="ordered locus">DEFDS_1601</name>
</gene>
<evidence type="ECO:0000256" key="2">
    <source>
        <dbReference type="ARBA" id="ARBA00009261"/>
    </source>
</evidence>
<feature type="transmembrane region" description="Helical" evidence="9">
    <location>
        <begin position="304"/>
        <end position="331"/>
    </location>
</feature>
<dbReference type="OrthoDB" id="9806926at2"/>
<feature type="transmembrane region" description="Helical" evidence="9">
    <location>
        <begin position="189"/>
        <end position="209"/>
    </location>
</feature>
<accession>D3P8L9</accession>
<dbReference type="eggNOG" id="COG1115">
    <property type="taxonomic scope" value="Bacteria"/>
</dbReference>
<keyword evidence="6 9" id="KW-0769">Symport</keyword>
<comment type="similarity">
    <text evidence="2 9">Belongs to the alanine or glycine:cation symporter (AGCS) (TC 2.A.25) family.</text>
</comment>
<evidence type="ECO:0000256" key="3">
    <source>
        <dbReference type="ARBA" id="ARBA00022448"/>
    </source>
</evidence>
<evidence type="ECO:0000313" key="10">
    <source>
        <dbReference type="EMBL" id="BAI81059.1"/>
    </source>
</evidence>
<dbReference type="AlphaFoldDB" id="D3P8L9"/>
<dbReference type="GO" id="GO:0005283">
    <property type="term" value="F:amino acid:sodium symporter activity"/>
    <property type="evidence" value="ECO:0007669"/>
    <property type="project" value="InterPro"/>
</dbReference>
<evidence type="ECO:0000256" key="5">
    <source>
        <dbReference type="ARBA" id="ARBA00022692"/>
    </source>
</evidence>
<dbReference type="STRING" id="639282.DEFDS_1601"/>
<evidence type="ECO:0000256" key="9">
    <source>
        <dbReference type="RuleBase" id="RU363064"/>
    </source>
</evidence>
<dbReference type="GO" id="GO:0005886">
    <property type="term" value="C:plasma membrane"/>
    <property type="evidence" value="ECO:0007669"/>
    <property type="project" value="UniProtKB-SubCell"/>
</dbReference>
<feature type="transmembrane region" description="Helical" evidence="9">
    <location>
        <begin position="388"/>
        <end position="405"/>
    </location>
</feature>
<protein>
    <submittedName>
        <fullName evidence="10">Sodium:alanine symporter</fullName>
    </submittedName>
</protein>
<dbReference type="Gene3D" id="1.20.1740.10">
    <property type="entry name" value="Amino acid/polyamine transporter I"/>
    <property type="match status" value="1"/>
</dbReference>
<organism evidence="10 11">
    <name type="scientific">Deferribacter desulfuricans (strain DSM 14783 / JCM 11476 / NBRC 101012 / SSM1)</name>
    <dbReference type="NCBI Taxonomy" id="639282"/>
    <lineage>
        <taxon>Bacteria</taxon>
        <taxon>Pseudomonadati</taxon>
        <taxon>Deferribacterota</taxon>
        <taxon>Deferribacteres</taxon>
        <taxon>Deferribacterales</taxon>
        <taxon>Deferribacteraceae</taxon>
        <taxon>Deferribacter</taxon>
    </lineage>
</organism>
<feature type="transmembrane region" description="Helical" evidence="9">
    <location>
        <begin position="355"/>
        <end position="376"/>
    </location>
</feature>
<dbReference type="PROSITE" id="PS00873">
    <property type="entry name" value="NA_ALANINE_SYMP"/>
    <property type="match status" value="1"/>
</dbReference>
<evidence type="ECO:0000256" key="7">
    <source>
        <dbReference type="ARBA" id="ARBA00022989"/>
    </source>
</evidence>
<dbReference type="Pfam" id="PF01235">
    <property type="entry name" value="Na_Ala_symp"/>
    <property type="match status" value="1"/>
</dbReference>
<dbReference type="EMBL" id="AP011529">
    <property type="protein sequence ID" value="BAI81059.1"/>
    <property type="molecule type" value="Genomic_DNA"/>
</dbReference>
<feature type="transmembrane region" description="Helical" evidence="9">
    <location>
        <begin position="146"/>
        <end position="169"/>
    </location>
</feature>
<keyword evidence="3 9" id="KW-0813">Transport</keyword>
<evidence type="ECO:0000313" key="11">
    <source>
        <dbReference type="Proteomes" id="UP000001520"/>
    </source>
</evidence>
<dbReference type="FunFam" id="1.20.1740.10:FF:000004">
    <property type="entry name" value="Sodium:alanine symporter family protein"/>
    <property type="match status" value="1"/>
</dbReference>